<evidence type="ECO:0000256" key="3">
    <source>
        <dbReference type="ARBA" id="ARBA00022475"/>
    </source>
</evidence>
<reference evidence="10" key="1">
    <citation type="journal article" date="2016" name="Genome Announc.">
        <title>Complete genome sequence of Alkaliphilus metalliredigens strain QYMF, an alkaliphilic and metal-reducing bacterium isolated from borax-contaminated leachate ponds.</title>
        <authorList>
            <person name="Hwang C."/>
            <person name="Copeland A."/>
            <person name="Lucas S."/>
            <person name="Lapidus A."/>
            <person name="Barry K."/>
            <person name="Detter J.C."/>
            <person name="Glavina Del Rio T."/>
            <person name="Hammon N."/>
            <person name="Israni S."/>
            <person name="Dalin E."/>
            <person name="Tice H."/>
            <person name="Pitluck S."/>
            <person name="Chertkov O."/>
            <person name="Brettin T."/>
            <person name="Bruce D."/>
            <person name="Han C."/>
            <person name="Schmutz J."/>
            <person name="Larimer F."/>
            <person name="Land M.L."/>
            <person name="Hauser L."/>
            <person name="Kyrpides N."/>
            <person name="Mikhailova N."/>
            <person name="Ye Q."/>
            <person name="Zhou J."/>
            <person name="Richardson P."/>
            <person name="Fields M.W."/>
        </authorList>
    </citation>
    <scope>NUCLEOTIDE SEQUENCE [LARGE SCALE GENOMIC DNA]</scope>
    <source>
        <strain evidence="10">QYMF</strain>
    </source>
</reference>
<dbReference type="KEGG" id="amt:Amet_1160"/>
<name>A6TMF2_ALKMQ</name>
<accession>A6TMF2</accession>
<feature type="transmembrane region" description="Helical" evidence="7">
    <location>
        <begin position="242"/>
        <end position="263"/>
    </location>
</feature>
<evidence type="ECO:0000256" key="4">
    <source>
        <dbReference type="ARBA" id="ARBA00022692"/>
    </source>
</evidence>
<comment type="subcellular location">
    <subcellularLocation>
        <location evidence="1 7">Cell membrane</location>
        <topology evidence="1 7">Multi-pass membrane protein</topology>
    </subcellularLocation>
</comment>
<dbReference type="OrthoDB" id="8557224at2"/>
<dbReference type="PANTHER" id="PTHR30043">
    <property type="entry name" value="PHOSPHONATES TRANSPORT SYSTEM PERMEASE PROTEIN"/>
    <property type="match status" value="1"/>
</dbReference>
<feature type="transmembrane region" description="Helical" evidence="7">
    <location>
        <begin position="184"/>
        <end position="206"/>
    </location>
</feature>
<dbReference type="GO" id="GO:0015416">
    <property type="term" value="F:ABC-type phosphonate transporter activity"/>
    <property type="evidence" value="ECO:0007669"/>
    <property type="project" value="InterPro"/>
</dbReference>
<organism evidence="9 10">
    <name type="scientific">Alkaliphilus metalliredigens (strain QYMF)</name>
    <dbReference type="NCBI Taxonomy" id="293826"/>
    <lineage>
        <taxon>Bacteria</taxon>
        <taxon>Bacillati</taxon>
        <taxon>Bacillota</taxon>
        <taxon>Clostridia</taxon>
        <taxon>Peptostreptococcales</taxon>
        <taxon>Natronincolaceae</taxon>
        <taxon>Alkaliphilus</taxon>
    </lineage>
</organism>
<dbReference type="PROSITE" id="PS50928">
    <property type="entry name" value="ABC_TM1"/>
    <property type="match status" value="1"/>
</dbReference>
<keyword evidence="10" id="KW-1185">Reference proteome</keyword>
<evidence type="ECO:0000313" key="9">
    <source>
        <dbReference type="EMBL" id="ABR47370.1"/>
    </source>
</evidence>
<dbReference type="CDD" id="cd06261">
    <property type="entry name" value="TM_PBP2"/>
    <property type="match status" value="1"/>
</dbReference>
<dbReference type="RefSeq" id="WP_012062411.1">
    <property type="nucleotide sequence ID" value="NC_009633.1"/>
</dbReference>
<dbReference type="AlphaFoldDB" id="A6TMF2"/>
<dbReference type="EMBL" id="CP000724">
    <property type="protein sequence ID" value="ABR47370.1"/>
    <property type="molecule type" value="Genomic_DNA"/>
</dbReference>
<dbReference type="InterPro" id="IPR035906">
    <property type="entry name" value="MetI-like_sf"/>
</dbReference>
<dbReference type="SUPFAM" id="SSF161098">
    <property type="entry name" value="MetI-like"/>
    <property type="match status" value="1"/>
</dbReference>
<dbReference type="NCBIfam" id="TIGR01097">
    <property type="entry name" value="PhnE"/>
    <property type="match status" value="1"/>
</dbReference>
<evidence type="ECO:0000256" key="5">
    <source>
        <dbReference type="ARBA" id="ARBA00022989"/>
    </source>
</evidence>
<proteinExistence type="inferred from homology"/>
<keyword evidence="3" id="KW-1003">Cell membrane</keyword>
<dbReference type="STRING" id="293826.Amet_1160"/>
<feature type="transmembrane region" description="Helical" evidence="7">
    <location>
        <begin position="21"/>
        <end position="41"/>
    </location>
</feature>
<dbReference type="HOGENOM" id="CLU_064254_0_2_9"/>
<keyword evidence="4 7" id="KW-0812">Transmembrane</keyword>
<dbReference type="Proteomes" id="UP000001572">
    <property type="component" value="Chromosome"/>
</dbReference>
<dbReference type="Pfam" id="PF00528">
    <property type="entry name" value="BPD_transp_1"/>
    <property type="match status" value="1"/>
</dbReference>
<dbReference type="Gene3D" id="1.10.3720.10">
    <property type="entry name" value="MetI-like"/>
    <property type="match status" value="1"/>
</dbReference>
<gene>
    <name evidence="9" type="ordered locus">Amet_1160</name>
</gene>
<feature type="transmembrane region" description="Helical" evidence="7">
    <location>
        <begin position="81"/>
        <end position="102"/>
    </location>
</feature>
<keyword evidence="5 7" id="KW-1133">Transmembrane helix</keyword>
<dbReference type="InterPro" id="IPR000515">
    <property type="entry name" value="MetI-like"/>
</dbReference>
<dbReference type="eggNOG" id="COG3639">
    <property type="taxonomic scope" value="Bacteria"/>
</dbReference>
<evidence type="ECO:0000256" key="6">
    <source>
        <dbReference type="ARBA" id="ARBA00023136"/>
    </source>
</evidence>
<evidence type="ECO:0000256" key="1">
    <source>
        <dbReference type="ARBA" id="ARBA00004651"/>
    </source>
</evidence>
<evidence type="ECO:0000256" key="7">
    <source>
        <dbReference type="RuleBase" id="RU363032"/>
    </source>
</evidence>
<feature type="domain" description="ABC transmembrane type-1" evidence="8">
    <location>
        <begin position="77"/>
        <end position="260"/>
    </location>
</feature>
<dbReference type="GO" id="GO:0005886">
    <property type="term" value="C:plasma membrane"/>
    <property type="evidence" value="ECO:0007669"/>
    <property type="project" value="UniProtKB-SubCell"/>
</dbReference>
<keyword evidence="6 7" id="KW-0472">Membrane</keyword>
<dbReference type="InterPro" id="IPR005769">
    <property type="entry name" value="PhnE/PtxC"/>
</dbReference>
<evidence type="ECO:0000256" key="2">
    <source>
        <dbReference type="ARBA" id="ARBA00022448"/>
    </source>
</evidence>
<dbReference type="PANTHER" id="PTHR30043:SF1">
    <property type="entry name" value="ABC TRANSPORT SYSTEM PERMEASE PROTEIN P69"/>
    <property type="match status" value="1"/>
</dbReference>
<protein>
    <submittedName>
        <fullName evidence="9">Phosphonate ABC transporter, inner membrane subunit</fullName>
    </submittedName>
</protein>
<keyword evidence="2 7" id="KW-0813">Transport</keyword>
<evidence type="ECO:0000259" key="8">
    <source>
        <dbReference type="PROSITE" id="PS50928"/>
    </source>
</evidence>
<sequence length="280" mass="30429">MSTSLGKNKNSYGKFFTNKRFAKKTSFIVMSALFLFSFSQLDFTIKKLLNGFERGQYMLERMLPPVVTDLNALIAAALESIQVAVVSTILGVAFSAILAIFAANNTTPHQIISYLIKGFAVFVRSIPALIWAIMFIVAVGFGPSAGIMALAINSIGMLVKVYAESIEEMDKGVIEALRATGASPFQVAMQGILPAVMSILISWSVFRLDINIRYAAILGVVGAGGIGAELDRYTRASNYDQALGVTIIIFLMVIFVEKITTYIKQQLDLPTTALVEGEDE</sequence>
<comment type="similarity">
    <text evidence="7">Belongs to the binding-protein-dependent transport system permease family.</text>
</comment>
<evidence type="ECO:0000313" key="10">
    <source>
        <dbReference type="Proteomes" id="UP000001572"/>
    </source>
</evidence>